<organism evidence="8 9">
    <name type="scientific">Janthinobacterium lividum</name>
    <dbReference type="NCBI Taxonomy" id="29581"/>
    <lineage>
        <taxon>Bacteria</taxon>
        <taxon>Pseudomonadati</taxon>
        <taxon>Pseudomonadota</taxon>
        <taxon>Betaproteobacteria</taxon>
        <taxon>Burkholderiales</taxon>
        <taxon>Oxalobacteraceae</taxon>
        <taxon>Janthinobacterium</taxon>
    </lineage>
</organism>
<evidence type="ECO:0000256" key="1">
    <source>
        <dbReference type="ARBA" id="ARBA00000971"/>
    </source>
</evidence>
<dbReference type="PROSITE" id="PS01096">
    <property type="entry name" value="PPIC_PPIASE_1"/>
    <property type="match status" value="1"/>
</dbReference>
<evidence type="ECO:0000256" key="3">
    <source>
        <dbReference type="ARBA" id="ARBA00013194"/>
    </source>
</evidence>
<dbReference type="PANTHER" id="PTHR47245">
    <property type="entry name" value="PEPTIDYLPROLYL ISOMERASE"/>
    <property type="match status" value="1"/>
</dbReference>
<dbReference type="InterPro" id="IPR023058">
    <property type="entry name" value="PPIase_PpiC_CS"/>
</dbReference>
<proteinExistence type="inferred from homology"/>
<dbReference type="EMBL" id="LFKP01000008">
    <property type="protein sequence ID" value="OHV96070.1"/>
    <property type="molecule type" value="Genomic_DNA"/>
</dbReference>
<comment type="catalytic activity">
    <reaction evidence="1">
        <text>[protein]-peptidylproline (omega=180) = [protein]-peptidylproline (omega=0)</text>
        <dbReference type="Rhea" id="RHEA:16237"/>
        <dbReference type="Rhea" id="RHEA-COMP:10747"/>
        <dbReference type="Rhea" id="RHEA-COMP:10748"/>
        <dbReference type="ChEBI" id="CHEBI:83833"/>
        <dbReference type="ChEBI" id="CHEBI:83834"/>
        <dbReference type="EC" id="5.2.1.8"/>
    </reaction>
</comment>
<dbReference type="InterPro" id="IPR050245">
    <property type="entry name" value="PrsA_foldase"/>
</dbReference>
<dbReference type="InterPro" id="IPR027304">
    <property type="entry name" value="Trigger_fact/SurA_dom_sf"/>
</dbReference>
<dbReference type="Proteomes" id="UP000179840">
    <property type="component" value="Unassembled WGS sequence"/>
</dbReference>
<dbReference type="GO" id="GO:0003755">
    <property type="term" value="F:peptidyl-prolyl cis-trans isomerase activity"/>
    <property type="evidence" value="ECO:0007669"/>
    <property type="project" value="UniProtKB-KW"/>
</dbReference>
<dbReference type="Pfam" id="PF00639">
    <property type="entry name" value="Rotamase"/>
    <property type="match status" value="1"/>
</dbReference>
<comment type="similarity">
    <text evidence="2">Belongs to the PpiC/parvulin rotamase family.</text>
</comment>
<evidence type="ECO:0000313" key="8">
    <source>
        <dbReference type="EMBL" id="OHV96070.1"/>
    </source>
</evidence>
<keyword evidence="4 6" id="KW-0697">Rotamase</keyword>
<dbReference type="PANTHER" id="PTHR47245:SF2">
    <property type="entry name" value="PEPTIDYL-PROLYL CIS-TRANS ISOMERASE HP_0175-RELATED"/>
    <property type="match status" value="1"/>
</dbReference>
<evidence type="ECO:0000256" key="5">
    <source>
        <dbReference type="ARBA" id="ARBA00023235"/>
    </source>
</evidence>
<dbReference type="InterPro" id="IPR000297">
    <property type="entry name" value="PPIase_PpiC"/>
</dbReference>
<comment type="caution">
    <text evidence="8">The sequence shown here is derived from an EMBL/GenBank/DDBJ whole genome shotgun (WGS) entry which is preliminary data.</text>
</comment>
<evidence type="ECO:0000256" key="6">
    <source>
        <dbReference type="PROSITE-ProRule" id="PRU00278"/>
    </source>
</evidence>
<keyword evidence="5 6" id="KW-0413">Isomerase</keyword>
<dbReference type="EC" id="5.2.1.8" evidence="3"/>
<protein>
    <recommendedName>
        <fullName evidence="3">peptidylprolyl isomerase</fullName>
        <ecNumber evidence="3">5.2.1.8</ecNumber>
    </recommendedName>
</protein>
<accession>A0A1S1U6K0</accession>
<feature type="domain" description="PpiC" evidence="7">
    <location>
        <begin position="92"/>
        <end position="192"/>
    </location>
</feature>
<sequence length="253" mass="27412">MGISVNGIDIDDADIAQELPHHQKAGNPLKQAVHELVLRRLLLDEAQRLGLQAESDDALVEALFEQEVRVPPADDAACRTFYAQRPQLFRSGALVEARHILFQVTPEAPLELLRTTAQAVLDALKLAPERFAELAAQYSNCPSGALGGNLGQLSPGQSVPEFDALLFRLEAGALAGHLLETRFGYHIVQVLRRVEGQAIAYEAVQAQIADRLARAAWQRAVHQYLHLLVGRADIAGIELEGASGEGTASPLVQ</sequence>
<dbReference type="InterPro" id="IPR046357">
    <property type="entry name" value="PPIase_dom_sf"/>
</dbReference>
<dbReference type="PROSITE" id="PS50198">
    <property type="entry name" value="PPIC_PPIASE_2"/>
    <property type="match status" value="1"/>
</dbReference>
<reference evidence="8 9" key="1">
    <citation type="submission" date="2015-06" db="EMBL/GenBank/DDBJ databases">
        <title>Draft genome sequencing of a biphenyl-degrading bacterium, Janthinobacterium lividum MEG1.</title>
        <authorList>
            <person name="Shimodaira J."/>
            <person name="Hatta T."/>
        </authorList>
    </citation>
    <scope>NUCLEOTIDE SEQUENCE [LARGE SCALE GENOMIC DNA]</scope>
    <source>
        <strain evidence="8 9">MEG1</strain>
    </source>
</reference>
<evidence type="ECO:0000313" key="9">
    <source>
        <dbReference type="Proteomes" id="UP000179840"/>
    </source>
</evidence>
<dbReference type="SUPFAM" id="SSF54534">
    <property type="entry name" value="FKBP-like"/>
    <property type="match status" value="1"/>
</dbReference>
<evidence type="ECO:0000259" key="7">
    <source>
        <dbReference type="PROSITE" id="PS50198"/>
    </source>
</evidence>
<dbReference type="RefSeq" id="WP_071077545.1">
    <property type="nucleotide sequence ID" value="NZ_LFKP01000008.1"/>
</dbReference>
<evidence type="ECO:0000256" key="2">
    <source>
        <dbReference type="ARBA" id="ARBA00007656"/>
    </source>
</evidence>
<gene>
    <name evidence="8" type="ORF">AKG95_14625</name>
</gene>
<dbReference type="SUPFAM" id="SSF109998">
    <property type="entry name" value="Triger factor/SurA peptide-binding domain-like"/>
    <property type="match status" value="1"/>
</dbReference>
<dbReference type="Gene3D" id="3.10.50.40">
    <property type="match status" value="1"/>
</dbReference>
<name>A0A1S1U6K0_9BURK</name>
<evidence type="ECO:0000256" key="4">
    <source>
        <dbReference type="ARBA" id="ARBA00023110"/>
    </source>
</evidence>
<dbReference type="AlphaFoldDB" id="A0A1S1U6K0"/>